<evidence type="ECO:0000313" key="1">
    <source>
        <dbReference type="EMBL" id="GAG80324.1"/>
    </source>
</evidence>
<dbReference type="EMBL" id="BART01016330">
    <property type="protein sequence ID" value="GAG80324.1"/>
    <property type="molecule type" value="Genomic_DNA"/>
</dbReference>
<gene>
    <name evidence="1" type="ORF">S01H4_31435</name>
</gene>
<proteinExistence type="predicted"/>
<name>X1AEL2_9ZZZZ</name>
<accession>X1AEL2</accession>
<reference evidence="1" key="1">
    <citation type="journal article" date="2014" name="Front. Microbiol.">
        <title>High frequency of phylogenetically diverse reductive dehalogenase-homologous genes in deep subseafloor sedimentary metagenomes.</title>
        <authorList>
            <person name="Kawai M."/>
            <person name="Futagami T."/>
            <person name="Toyoda A."/>
            <person name="Takaki Y."/>
            <person name="Nishi S."/>
            <person name="Hori S."/>
            <person name="Arai W."/>
            <person name="Tsubouchi T."/>
            <person name="Morono Y."/>
            <person name="Uchiyama I."/>
            <person name="Ito T."/>
            <person name="Fujiyama A."/>
            <person name="Inagaki F."/>
            <person name="Takami H."/>
        </authorList>
    </citation>
    <scope>NUCLEOTIDE SEQUENCE</scope>
    <source>
        <strain evidence="1">Expedition CK06-06</strain>
    </source>
</reference>
<comment type="caution">
    <text evidence="1">The sequence shown here is derived from an EMBL/GenBank/DDBJ whole genome shotgun (WGS) entry which is preliminary data.</text>
</comment>
<sequence>MTRYTRPLIDLVSPFVEIVEKPKTARLACQVVPFQLMGGTGLGWQAAEPTASSV</sequence>
<dbReference type="AlphaFoldDB" id="X1AEL2"/>
<organism evidence="1">
    <name type="scientific">marine sediment metagenome</name>
    <dbReference type="NCBI Taxonomy" id="412755"/>
    <lineage>
        <taxon>unclassified sequences</taxon>
        <taxon>metagenomes</taxon>
        <taxon>ecological metagenomes</taxon>
    </lineage>
</organism>
<protein>
    <submittedName>
        <fullName evidence="1">Uncharacterized protein</fullName>
    </submittedName>
</protein>